<gene>
    <name evidence="1" type="ORF">PDIGIT_LOCUS15678</name>
</gene>
<sequence length="127" mass="14046">MRRCHQVAIPTLRYPESSFELDLQAATQHSHPKHQHNVQRCRGVPHGLGVGLPSRLSLPDALPCSRLFVSTHFDLANSEESLTHDCLLVYLAKHANALASAYSLNSFTSSPLAFTAYDSFLGVYLIN</sequence>
<comment type="caution">
    <text evidence="1">The sequence shown here is derived from an EMBL/GenBank/DDBJ whole genome shotgun (WGS) entry which is preliminary data.</text>
</comment>
<protein>
    <submittedName>
        <fullName evidence="1">Uncharacterized protein</fullName>
    </submittedName>
</protein>
<reference evidence="1" key="1">
    <citation type="submission" date="2023-01" db="EMBL/GenBank/DDBJ databases">
        <authorList>
            <person name="Van Ghelder C."/>
            <person name="Rancurel C."/>
        </authorList>
    </citation>
    <scope>NUCLEOTIDE SEQUENCE</scope>
    <source>
        <strain evidence="1">CNCM I-4278</strain>
    </source>
</reference>
<keyword evidence="2" id="KW-1185">Reference proteome</keyword>
<evidence type="ECO:0000313" key="2">
    <source>
        <dbReference type="Proteomes" id="UP001152607"/>
    </source>
</evidence>
<accession>A0A9W4XXE0</accession>
<proteinExistence type="predicted"/>
<dbReference type="Proteomes" id="UP001152607">
    <property type="component" value="Unassembled WGS sequence"/>
</dbReference>
<dbReference type="AlphaFoldDB" id="A0A9W4XXE0"/>
<dbReference type="EMBL" id="CAOQHR010000013">
    <property type="protein sequence ID" value="CAI6342471.1"/>
    <property type="molecule type" value="Genomic_DNA"/>
</dbReference>
<evidence type="ECO:0000313" key="1">
    <source>
        <dbReference type="EMBL" id="CAI6342471.1"/>
    </source>
</evidence>
<organism evidence="1 2">
    <name type="scientific">Periconia digitata</name>
    <dbReference type="NCBI Taxonomy" id="1303443"/>
    <lineage>
        <taxon>Eukaryota</taxon>
        <taxon>Fungi</taxon>
        <taxon>Dikarya</taxon>
        <taxon>Ascomycota</taxon>
        <taxon>Pezizomycotina</taxon>
        <taxon>Dothideomycetes</taxon>
        <taxon>Pleosporomycetidae</taxon>
        <taxon>Pleosporales</taxon>
        <taxon>Massarineae</taxon>
        <taxon>Periconiaceae</taxon>
        <taxon>Periconia</taxon>
    </lineage>
</organism>
<name>A0A9W4XXE0_9PLEO</name>